<keyword evidence="4" id="KW-1185">Reference proteome</keyword>
<dbReference type="OrthoDB" id="10251412at2759"/>
<evidence type="ECO:0000256" key="1">
    <source>
        <dbReference type="SAM" id="MobiDB-lite"/>
    </source>
</evidence>
<organism evidence="3 4">
    <name type="scientific">Ophiobolus disseminans</name>
    <dbReference type="NCBI Taxonomy" id="1469910"/>
    <lineage>
        <taxon>Eukaryota</taxon>
        <taxon>Fungi</taxon>
        <taxon>Dikarya</taxon>
        <taxon>Ascomycota</taxon>
        <taxon>Pezizomycotina</taxon>
        <taxon>Dothideomycetes</taxon>
        <taxon>Pleosporomycetidae</taxon>
        <taxon>Pleosporales</taxon>
        <taxon>Pleosporineae</taxon>
        <taxon>Phaeosphaeriaceae</taxon>
        <taxon>Ophiobolus</taxon>
    </lineage>
</organism>
<name>A0A6A7AK31_9PLEO</name>
<feature type="domain" description="BCS1 N-terminal" evidence="2">
    <location>
        <begin position="72"/>
        <end position="262"/>
    </location>
</feature>
<dbReference type="Proteomes" id="UP000799424">
    <property type="component" value="Unassembled WGS sequence"/>
</dbReference>
<protein>
    <recommendedName>
        <fullName evidence="2">BCS1 N-terminal domain-containing protein</fullName>
    </recommendedName>
</protein>
<proteinExistence type="predicted"/>
<reference evidence="3" key="1">
    <citation type="journal article" date="2020" name="Stud. Mycol.">
        <title>101 Dothideomycetes genomes: a test case for predicting lifestyles and emergence of pathogens.</title>
        <authorList>
            <person name="Haridas S."/>
            <person name="Albert R."/>
            <person name="Binder M."/>
            <person name="Bloem J."/>
            <person name="Labutti K."/>
            <person name="Salamov A."/>
            <person name="Andreopoulos B."/>
            <person name="Baker S."/>
            <person name="Barry K."/>
            <person name="Bills G."/>
            <person name="Bluhm B."/>
            <person name="Cannon C."/>
            <person name="Castanera R."/>
            <person name="Culley D."/>
            <person name="Daum C."/>
            <person name="Ezra D."/>
            <person name="Gonzalez J."/>
            <person name="Henrissat B."/>
            <person name="Kuo A."/>
            <person name="Liang C."/>
            <person name="Lipzen A."/>
            <person name="Lutzoni F."/>
            <person name="Magnuson J."/>
            <person name="Mondo S."/>
            <person name="Nolan M."/>
            <person name="Ohm R."/>
            <person name="Pangilinan J."/>
            <person name="Park H.-J."/>
            <person name="Ramirez L."/>
            <person name="Alfaro M."/>
            <person name="Sun H."/>
            <person name="Tritt A."/>
            <person name="Yoshinaga Y."/>
            <person name="Zwiers L.-H."/>
            <person name="Turgeon B."/>
            <person name="Goodwin S."/>
            <person name="Spatafora J."/>
            <person name="Crous P."/>
            <person name="Grigoriev I."/>
        </authorList>
    </citation>
    <scope>NUCLEOTIDE SEQUENCE</scope>
    <source>
        <strain evidence="3">CBS 113818</strain>
    </source>
</reference>
<feature type="region of interest" description="Disordered" evidence="1">
    <location>
        <begin position="1"/>
        <end position="29"/>
    </location>
</feature>
<dbReference type="EMBL" id="MU006216">
    <property type="protein sequence ID" value="KAF2833576.1"/>
    <property type="molecule type" value="Genomic_DNA"/>
</dbReference>
<evidence type="ECO:0000313" key="3">
    <source>
        <dbReference type="EMBL" id="KAF2833576.1"/>
    </source>
</evidence>
<dbReference type="SUPFAM" id="SSF52540">
    <property type="entry name" value="P-loop containing nucleoside triphosphate hydrolases"/>
    <property type="match status" value="1"/>
</dbReference>
<gene>
    <name evidence="3" type="ORF">CC86DRAFT_415436</name>
</gene>
<dbReference type="Pfam" id="PF08740">
    <property type="entry name" value="BCS1_N"/>
    <property type="match status" value="1"/>
</dbReference>
<evidence type="ECO:0000259" key="2">
    <source>
        <dbReference type="SMART" id="SM01024"/>
    </source>
</evidence>
<dbReference type="InterPro" id="IPR014851">
    <property type="entry name" value="BCS1_N"/>
</dbReference>
<accession>A0A6A7AK31</accession>
<evidence type="ECO:0000313" key="4">
    <source>
        <dbReference type="Proteomes" id="UP000799424"/>
    </source>
</evidence>
<dbReference type="AlphaFoldDB" id="A0A6A7AK31"/>
<dbReference type="InterPro" id="IPR027417">
    <property type="entry name" value="P-loop_NTPase"/>
</dbReference>
<dbReference type="SMART" id="SM01024">
    <property type="entry name" value="BCS1_N"/>
    <property type="match status" value="1"/>
</dbReference>
<sequence length="403" mass="44864">MSATELVVAHKDHSREPGTTTKELWPEPLDTPGVIPHHLTRAAAESSPILEVLQRVVYRLRPNGTGDLEKALALLALYQAIRPAYEHLKGLFLQACTVQVAIPESDPVAKEILAWISAEVVLKSRTRSAMLVTGGLETNINYNHPLRYPDSESKKDNDQEVVCLPPVGTRLFWIGYRPFLFSRSGGVGMQRNELLSGLPTNQKGEHQNALTLVTLGWDLAPLHKFTELCRNFKRKNLNGTTLVYFAGGGHRSLYGESMWQSVSKAEIKSDIIRDAEYYYSEQARQFFADCGIPYRRGYLFQGPLINLASGDLSDGTLHNLFLNLPRKCVVVIEDIDSAGIGREQGPSTQAQPGRVDKKVYFGNINKSAGRSIFMRLIGRSALAHDAMFTMTEIEKYADAFADK</sequence>